<feature type="domain" description="GIY-YIG" evidence="1">
    <location>
        <begin position="271"/>
        <end position="363"/>
    </location>
</feature>
<reference evidence="2 3" key="1">
    <citation type="submission" date="2020-08" db="EMBL/GenBank/DDBJ databases">
        <title>Bridging the membrane lipid divide: bacteria of the FCB group superphylum have the potential to synthesize archaeal ether lipids.</title>
        <authorList>
            <person name="Villanueva L."/>
            <person name="Von Meijenfeldt F.A.B."/>
            <person name="Westbye A.B."/>
            <person name="Yadav S."/>
            <person name="Hopmans E.C."/>
            <person name="Dutilh B.E."/>
            <person name="Sinninghe Damste J.S."/>
        </authorList>
    </citation>
    <scope>NUCLEOTIDE SEQUENCE [LARGE SCALE GENOMIC DNA]</scope>
    <source>
        <strain evidence="2">NIOZ-UU82</strain>
    </source>
</reference>
<evidence type="ECO:0000313" key="3">
    <source>
        <dbReference type="Proteomes" id="UP000603545"/>
    </source>
</evidence>
<name>A0A8J6N4T9_9BACT</name>
<dbReference type="Proteomes" id="UP000603545">
    <property type="component" value="Unassembled WGS sequence"/>
</dbReference>
<dbReference type="AlphaFoldDB" id="A0A8J6N4T9"/>
<protein>
    <recommendedName>
        <fullName evidence="1">GIY-YIG domain-containing protein</fullName>
    </recommendedName>
</protein>
<organism evidence="2 3">
    <name type="scientific">Candidatus Desulfaltia bathyphila</name>
    <dbReference type="NCBI Taxonomy" id="2841697"/>
    <lineage>
        <taxon>Bacteria</taxon>
        <taxon>Pseudomonadati</taxon>
        <taxon>Thermodesulfobacteriota</taxon>
        <taxon>Desulfobacteria</taxon>
        <taxon>Desulfobacterales</taxon>
        <taxon>Desulfobacterales incertae sedis</taxon>
        <taxon>Candidatus Desulfaltia</taxon>
    </lineage>
</organism>
<accession>A0A8J6N4T9</accession>
<dbReference type="Pfam" id="PF04552">
    <property type="entry name" value="Sigma54_DBD"/>
    <property type="match status" value="1"/>
</dbReference>
<gene>
    <name evidence="2" type="ORF">H8E80_04365</name>
</gene>
<dbReference type="Gene3D" id="1.10.10.60">
    <property type="entry name" value="Homeodomain-like"/>
    <property type="match status" value="1"/>
</dbReference>
<evidence type="ECO:0000259" key="1">
    <source>
        <dbReference type="PROSITE" id="PS50164"/>
    </source>
</evidence>
<proteinExistence type="predicted"/>
<dbReference type="GO" id="GO:0001216">
    <property type="term" value="F:DNA-binding transcription activator activity"/>
    <property type="evidence" value="ECO:0007669"/>
    <property type="project" value="InterPro"/>
</dbReference>
<dbReference type="InterPro" id="IPR007634">
    <property type="entry name" value="RNA_pol_sigma_54_DNA-bd"/>
</dbReference>
<comment type="caution">
    <text evidence="2">The sequence shown here is derived from an EMBL/GenBank/DDBJ whole genome shotgun (WGS) entry which is preliminary data.</text>
</comment>
<sequence>MGFEKFIDETGRDPLFNALSEKGAVVVRQLAGAGAAASCDGMSRDAVGIIGCAPNFAIRYRHPGFGKEYLFNGDPRLLEKEGGESLMRKLRLITTRNRITHRVLNSIFMRQRDYFHSGSPIDLKPLSRAELALTIRAGNGADPVIDASRISRFIDGKTVVVPSGGEKSLRFFFPTGRDIHRRAISALMNEERKELAAGKLKRPFNDKEIRNRLKERHGLAITRRQAGFCRKELGIPNLYRRGRGGDYSCERGRFSAACRLDTDSVKRNIPSAPGVYELSLASAQIEYPNGADSAFYIGSTGNIRKRIKEHLKSYNKNGGIREYLKKYDCLFRYIVLEAGWQREEKKLYDLFAADFGAPPRCNRASPGGGVEAHP</sequence>
<dbReference type="PROSITE" id="PS50164">
    <property type="entry name" value="GIY_YIG"/>
    <property type="match status" value="1"/>
</dbReference>
<dbReference type="InterPro" id="IPR000305">
    <property type="entry name" value="GIY-YIG_endonuc"/>
</dbReference>
<evidence type="ECO:0000313" key="2">
    <source>
        <dbReference type="EMBL" id="MBC8199264.1"/>
    </source>
</evidence>
<dbReference type="EMBL" id="JACNLL010000044">
    <property type="protein sequence ID" value="MBC8199264.1"/>
    <property type="molecule type" value="Genomic_DNA"/>
</dbReference>